<reference evidence="1 2" key="1">
    <citation type="submission" date="2014-04" db="EMBL/GenBank/DDBJ databases">
        <authorList>
            <consortium name="DOE Joint Genome Institute"/>
            <person name="Kuo A."/>
            <person name="Kohler A."/>
            <person name="Costa M.D."/>
            <person name="Nagy L.G."/>
            <person name="Floudas D."/>
            <person name="Copeland A."/>
            <person name="Barry K.W."/>
            <person name="Cichocki N."/>
            <person name="Veneault-Fourrey C."/>
            <person name="LaButti K."/>
            <person name="Lindquist E.A."/>
            <person name="Lipzen A."/>
            <person name="Lundell T."/>
            <person name="Morin E."/>
            <person name="Murat C."/>
            <person name="Sun H."/>
            <person name="Tunlid A."/>
            <person name="Henrissat B."/>
            <person name="Grigoriev I.V."/>
            <person name="Hibbett D.S."/>
            <person name="Martin F."/>
            <person name="Nordberg H.P."/>
            <person name="Cantor M.N."/>
            <person name="Hua S.X."/>
        </authorList>
    </citation>
    <scope>NUCLEOTIDE SEQUENCE [LARGE SCALE GENOMIC DNA]</scope>
    <source>
        <strain evidence="1 2">Marx 270</strain>
    </source>
</reference>
<keyword evidence="2" id="KW-1185">Reference proteome</keyword>
<evidence type="ECO:0000313" key="2">
    <source>
        <dbReference type="Proteomes" id="UP000054217"/>
    </source>
</evidence>
<accession>A0A0C3ITT1</accession>
<evidence type="ECO:0000313" key="1">
    <source>
        <dbReference type="EMBL" id="KIO00293.1"/>
    </source>
</evidence>
<organism evidence="1 2">
    <name type="scientific">Pisolithus tinctorius Marx 270</name>
    <dbReference type="NCBI Taxonomy" id="870435"/>
    <lineage>
        <taxon>Eukaryota</taxon>
        <taxon>Fungi</taxon>
        <taxon>Dikarya</taxon>
        <taxon>Basidiomycota</taxon>
        <taxon>Agaricomycotina</taxon>
        <taxon>Agaricomycetes</taxon>
        <taxon>Agaricomycetidae</taxon>
        <taxon>Boletales</taxon>
        <taxon>Sclerodermatineae</taxon>
        <taxon>Pisolithaceae</taxon>
        <taxon>Pisolithus</taxon>
    </lineage>
</organism>
<reference evidence="2" key="2">
    <citation type="submission" date="2015-01" db="EMBL/GenBank/DDBJ databases">
        <title>Evolutionary Origins and Diversification of the Mycorrhizal Mutualists.</title>
        <authorList>
            <consortium name="DOE Joint Genome Institute"/>
            <consortium name="Mycorrhizal Genomics Consortium"/>
            <person name="Kohler A."/>
            <person name="Kuo A."/>
            <person name="Nagy L.G."/>
            <person name="Floudas D."/>
            <person name="Copeland A."/>
            <person name="Barry K.W."/>
            <person name="Cichocki N."/>
            <person name="Veneault-Fourrey C."/>
            <person name="LaButti K."/>
            <person name="Lindquist E.A."/>
            <person name="Lipzen A."/>
            <person name="Lundell T."/>
            <person name="Morin E."/>
            <person name="Murat C."/>
            <person name="Riley R."/>
            <person name="Ohm R."/>
            <person name="Sun H."/>
            <person name="Tunlid A."/>
            <person name="Henrissat B."/>
            <person name="Grigoriev I.V."/>
            <person name="Hibbett D.S."/>
            <person name="Martin F."/>
        </authorList>
    </citation>
    <scope>NUCLEOTIDE SEQUENCE [LARGE SCALE GENOMIC DNA]</scope>
    <source>
        <strain evidence="2">Marx 270</strain>
    </source>
</reference>
<name>A0A0C3ITT1_PISTI</name>
<protein>
    <submittedName>
        <fullName evidence="1">Uncharacterized protein</fullName>
    </submittedName>
</protein>
<proteinExistence type="predicted"/>
<dbReference type="HOGENOM" id="CLU_3015172_0_0_1"/>
<dbReference type="AlphaFoldDB" id="A0A0C3ITT1"/>
<gene>
    <name evidence="1" type="ORF">M404DRAFT_1003996</name>
</gene>
<sequence>MDISIVRYPVYESLPGTWGDKTIQVLHSLTPSAVVVMPNYVPSHHCWSKGVLFSSP</sequence>
<dbReference type="Proteomes" id="UP000054217">
    <property type="component" value="Unassembled WGS sequence"/>
</dbReference>
<dbReference type="EMBL" id="KN831997">
    <property type="protein sequence ID" value="KIO00293.1"/>
    <property type="molecule type" value="Genomic_DNA"/>
</dbReference>
<dbReference type="InParanoid" id="A0A0C3ITT1"/>